<dbReference type="PANTHER" id="PTHR22754:SF32">
    <property type="entry name" value="DISCO-INTERACTING PROTEIN 2"/>
    <property type="match status" value="1"/>
</dbReference>
<dbReference type="Gene3D" id="3.30.300.30">
    <property type="match status" value="1"/>
</dbReference>
<dbReference type="CDD" id="cd05931">
    <property type="entry name" value="FAAL"/>
    <property type="match status" value="1"/>
</dbReference>
<dbReference type="PROSITE" id="PS00012">
    <property type="entry name" value="PHOSPHOPANTETHEINE"/>
    <property type="match status" value="1"/>
</dbReference>
<dbReference type="PANTHER" id="PTHR22754">
    <property type="entry name" value="DISCO-INTERACTING PROTEIN 2 DIP2 -RELATED"/>
    <property type="match status" value="1"/>
</dbReference>
<dbReference type="InterPro" id="IPR025110">
    <property type="entry name" value="AMP-bd_C"/>
</dbReference>
<keyword evidence="4" id="KW-0436">Ligase</keyword>
<protein>
    <submittedName>
        <fullName evidence="9">Peptide synthetase</fullName>
    </submittedName>
</protein>
<dbReference type="GO" id="GO:0005886">
    <property type="term" value="C:plasma membrane"/>
    <property type="evidence" value="ECO:0007669"/>
    <property type="project" value="TreeGrafter"/>
</dbReference>
<dbReference type="Pfam" id="PF23024">
    <property type="entry name" value="AMP-dom_DIP2-like"/>
    <property type="match status" value="1"/>
</dbReference>
<evidence type="ECO:0000256" key="2">
    <source>
        <dbReference type="ARBA" id="ARBA00022450"/>
    </source>
</evidence>
<dbReference type="InterPro" id="IPR036736">
    <property type="entry name" value="ACP-like_sf"/>
</dbReference>
<reference evidence="9 10" key="1">
    <citation type="journal article" date="2016" name="Biochim. Biophys. Acta">
        <title>Characterization of red-shifted phycobilisomes isolated from the chlorophyll f-containing cyanobacterium Halomicronema hongdechloris.</title>
        <authorList>
            <person name="Li Y."/>
            <person name="Lin Y."/>
            <person name="Garvey C.J."/>
            <person name="Birch D."/>
            <person name="Corkery R.W."/>
            <person name="Loughlin P.C."/>
            <person name="Scheer H."/>
            <person name="Willows R.D."/>
            <person name="Chen M."/>
        </authorList>
    </citation>
    <scope>NUCLEOTIDE SEQUENCE [LARGE SCALE GENOMIC DNA]</scope>
    <source>
        <strain evidence="9 10">C2206</strain>
    </source>
</reference>
<dbReference type="OrthoDB" id="9803968at2"/>
<dbReference type="EMBL" id="CP021983">
    <property type="protein sequence ID" value="ASC74061.1"/>
    <property type="molecule type" value="Genomic_DNA"/>
</dbReference>
<dbReference type="SMART" id="SM00823">
    <property type="entry name" value="PKS_PP"/>
    <property type="match status" value="1"/>
</dbReference>
<dbReference type="Proteomes" id="UP000191901">
    <property type="component" value="Chromosome"/>
</dbReference>
<dbReference type="GO" id="GO:0031177">
    <property type="term" value="F:phosphopantetheine binding"/>
    <property type="evidence" value="ECO:0007669"/>
    <property type="project" value="InterPro"/>
</dbReference>
<evidence type="ECO:0000259" key="8">
    <source>
        <dbReference type="PROSITE" id="PS50075"/>
    </source>
</evidence>
<dbReference type="Pfam" id="PF00550">
    <property type="entry name" value="PP-binding"/>
    <property type="match status" value="1"/>
</dbReference>
<dbReference type="GO" id="GO:0070566">
    <property type="term" value="F:adenylyltransferase activity"/>
    <property type="evidence" value="ECO:0007669"/>
    <property type="project" value="TreeGrafter"/>
</dbReference>
<dbReference type="InterPro" id="IPR040097">
    <property type="entry name" value="FAAL/FAAC"/>
</dbReference>
<dbReference type="InterPro" id="IPR045851">
    <property type="entry name" value="AMP-bd_C_sf"/>
</dbReference>
<dbReference type="FunFam" id="3.40.50.12780:FF:000013">
    <property type="entry name" value="Long-chain-fatty-acid--AMP ligase FadD32"/>
    <property type="match status" value="1"/>
</dbReference>
<dbReference type="GO" id="GO:0071766">
    <property type="term" value="P:Actinobacterium-type cell wall biogenesis"/>
    <property type="evidence" value="ECO:0007669"/>
    <property type="project" value="UniProtKB-ARBA"/>
</dbReference>
<dbReference type="AlphaFoldDB" id="A0A1Z3HUR4"/>
<dbReference type="InterPro" id="IPR020806">
    <property type="entry name" value="PKS_PP-bd"/>
</dbReference>
<evidence type="ECO:0000313" key="9">
    <source>
        <dbReference type="EMBL" id="ASC74061.1"/>
    </source>
</evidence>
<evidence type="ECO:0000256" key="7">
    <source>
        <dbReference type="SAM" id="Phobius"/>
    </source>
</evidence>
<keyword evidence="2" id="KW-0596">Phosphopantetheine</keyword>
<keyword evidence="7" id="KW-0812">Transmembrane</keyword>
<organism evidence="9 10">
    <name type="scientific">Halomicronema hongdechloris C2206</name>
    <dbReference type="NCBI Taxonomy" id="1641165"/>
    <lineage>
        <taxon>Bacteria</taxon>
        <taxon>Bacillati</taxon>
        <taxon>Cyanobacteriota</taxon>
        <taxon>Cyanophyceae</taxon>
        <taxon>Nodosilineales</taxon>
        <taxon>Nodosilineaceae</taxon>
        <taxon>Halomicronema</taxon>
    </lineage>
</organism>
<keyword evidence="5" id="KW-0276">Fatty acid metabolism</keyword>
<dbReference type="STRING" id="1641165.XM38_01020"/>
<proteinExistence type="inferred from homology"/>
<dbReference type="InterPro" id="IPR042099">
    <property type="entry name" value="ANL_N_sf"/>
</dbReference>
<dbReference type="KEGG" id="hhg:XM38_050350"/>
<keyword evidence="10" id="KW-1185">Reference proteome</keyword>
<evidence type="ECO:0000256" key="3">
    <source>
        <dbReference type="ARBA" id="ARBA00022553"/>
    </source>
</evidence>
<dbReference type="Gene3D" id="1.10.1200.10">
    <property type="entry name" value="ACP-like"/>
    <property type="match status" value="1"/>
</dbReference>
<dbReference type="GO" id="GO:0006633">
    <property type="term" value="P:fatty acid biosynthetic process"/>
    <property type="evidence" value="ECO:0007669"/>
    <property type="project" value="TreeGrafter"/>
</dbReference>
<evidence type="ECO:0000256" key="4">
    <source>
        <dbReference type="ARBA" id="ARBA00022598"/>
    </source>
</evidence>
<feature type="transmembrane region" description="Helical" evidence="7">
    <location>
        <begin position="79"/>
        <end position="99"/>
    </location>
</feature>
<dbReference type="InterPro" id="IPR006162">
    <property type="entry name" value="Ppantetheine_attach_site"/>
</dbReference>
<comment type="similarity">
    <text evidence="1">Belongs to the ATP-dependent AMP-binding enzyme family.</text>
</comment>
<evidence type="ECO:0000256" key="1">
    <source>
        <dbReference type="ARBA" id="ARBA00006432"/>
    </source>
</evidence>
<evidence type="ECO:0000256" key="5">
    <source>
        <dbReference type="ARBA" id="ARBA00022832"/>
    </source>
</evidence>
<dbReference type="RefSeq" id="WP_080805125.1">
    <property type="nucleotide sequence ID" value="NZ_CP021983.2"/>
</dbReference>
<keyword evidence="7" id="KW-1133">Transmembrane helix</keyword>
<keyword evidence="7" id="KW-0472">Membrane</keyword>
<dbReference type="PROSITE" id="PS50075">
    <property type="entry name" value="CARRIER"/>
    <property type="match status" value="1"/>
</dbReference>
<dbReference type="SUPFAM" id="SSF56801">
    <property type="entry name" value="Acetyl-CoA synthetase-like"/>
    <property type="match status" value="1"/>
</dbReference>
<feature type="domain" description="Carrier" evidence="8">
    <location>
        <begin position="618"/>
        <end position="695"/>
    </location>
</feature>
<name>A0A1Z3HUR4_9CYAN</name>
<accession>A0A1Z3HUR4</accession>
<gene>
    <name evidence="9" type="ORF">XM38_050350</name>
</gene>
<evidence type="ECO:0000256" key="6">
    <source>
        <dbReference type="ARBA" id="ARBA00023098"/>
    </source>
</evidence>
<keyword evidence="3" id="KW-0597">Phosphoprotein</keyword>
<dbReference type="InterPro" id="IPR000873">
    <property type="entry name" value="AMP-dep_synth/lig_dom"/>
</dbReference>
<sequence>MKKGSAHIPSALSTMVDLLGWRAQWQPQRLAYRFLVDGETEVQSVTYEVLDRRARAIAHRLQALNCTGQRALLLYPAGLDYIAAFFGCLYAGTIAVPAYPPRPNRSLERIQAIIHDAEATIALTDGAILPTLEKRFGDCADLKGLHWLNTDAVDDALADDWSGVEIGSDNLALLQYTSGSTAAPKGVMISHDNLLHNSSLIHQSFQDTPDSAGVSWLPPYHDMGLVGGILQPLYVGAPMTLMSPVAFLQKPLRWLQAISRYQATTSGGPNFAYDLCVRKTTPQQRAELDLSTWRLAFSGAEPIHHETLAHFAAAFAPAGFDRRAFYPCYGMAEATLLVSGNRPGQPPQHCTVDSKALRHHRVLTAAASSTDGSTEAQVFVGCGQAVRDQSIVIVDPDTGRACPADRVGEIWLGSSRSIAQGYWQQPQATAHAFRAYRRDTGEGPCLRTGDLGFLRDGQLYITGRLKDLIIIRGRNHYPQDIEATVEKAHEALRPGAGTAFSVNIAGAERLVVVQEVERRHLRHLEPEAIVAAVRRRVAEGHDLQLYALVLLKTGSLPKTSSGKVQRYLCRIGFLDQHLQSVYTWEDETLAGSLLQQGAAGMRPDDGVATVALPPPTERTAMAMQDWMVAWLAQALRLPVTAIDATQPFAEFGLDSMTAIELVEALETALGRPLSPTLVYEYPTIAALAGYLAAPADSPAHASHATTLTPDDPEVDQLVRELEMLSDSEIQELLGKQGR</sequence>
<dbReference type="SUPFAM" id="SSF47336">
    <property type="entry name" value="ACP-like"/>
    <property type="match status" value="1"/>
</dbReference>
<evidence type="ECO:0000313" key="10">
    <source>
        <dbReference type="Proteomes" id="UP000191901"/>
    </source>
</evidence>
<dbReference type="GO" id="GO:0016874">
    <property type="term" value="F:ligase activity"/>
    <property type="evidence" value="ECO:0007669"/>
    <property type="project" value="UniProtKB-KW"/>
</dbReference>
<dbReference type="SMART" id="SM01294">
    <property type="entry name" value="PKS_PP_betabranch"/>
    <property type="match status" value="1"/>
</dbReference>
<dbReference type="Gene3D" id="3.40.50.12780">
    <property type="entry name" value="N-terminal domain of ligase-like"/>
    <property type="match status" value="1"/>
</dbReference>
<keyword evidence="6" id="KW-0443">Lipid metabolism</keyword>
<dbReference type="InterPro" id="IPR009081">
    <property type="entry name" value="PP-bd_ACP"/>
</dbReference>
<dbReference type="Pfam" id="PF00501">
    <property type="entry name" value="AMP-binding"/>
    <property type="match status" value="1"/>
</dbReference>